<dbReference type="AlphaFoldDB" id="A0AAV2D2I8"/>
<proteinExistence type="inferred from homology"/>
<keyword evidence="2" id="KW-0808">Transferase</keyword>
<evidence type="ECO:0000256" key="2">
    <source>
        <dbReference type="ARBA" id="ARBA00022679"/>
    </source>
</evidence>
<dbReference type="PANTHER" id="PTHR31623:SF28">
    <property type="entry name" value="BAHD ACYLTRANSFERASE"/>
    <property type="match status" value="1"/>
</dbReference>
<dbReference type="GO" id="GO:0016746">
    <property type="term" value="F:acyltransferase activity"/>
    <property type="evidence" value="ECO:0007669"/>
    <property type="project" value="UniProtKB-KW"/>
</dbReference>
<name>A0AAV2D2I8_9ROSI</name>
<organism evidence="4 5">
    <name type="scientific">Linum trigynum</name>
    <dbReference type="NCBI Taxonomy" id="586398"/>
    <lineage>
        <taxon>Eukaryota</taxon>
        <taxon>Viridiplantae</taxon>
        <taxon>Streptophyta</taxon>
        <taxon>Embryophyta</taxon>
        <taxon>Tracheophyta</taxon>
        <taxon>Spermatophyta</taxon>
        <taxon>Magnoliopsida</taxon>
        <taxon>eudicotyledons</taxon>
        <taxon>Gunneridae</taxon>
        <taxon>Pentapetalae</taxon>
        <taxon>rosids</taxon>
        <taxon>fabids</taxon>
        <taxon>Malpighiales</taxon>
        <taxon>Linaceae</taxon>
        <taxon>Linum</taxon>
    </lineage>
</organism>
<dbReference type="Pfam" id="PF02458">
    <property type="entry name" value="Transferase"/>
    <property type="match status" value="1"/>
</dbReference>
<keyword evidence="5" id="KW-1185">Reference proteome</keyword>
<evidence type="ECO:0000256" key="1">
    <source>
        <dbReference type="ARBA" id="ARBA00009861"/>
    </source>
</evidence>
<sequence>MGLKVEITCTESIKPSSPTPHHLRTHNLTILDQTAPPCYVPLCLFYPNTSSSTQQRSLLTESLKGSLAKTLNVYYPLAGRYRDAFAVDCNDAGAEFVNARVVVGSMSDVVRQAPDDDVLVPLLPCRPRGRHVDSEGELVLLAVQVSFFDGCGGVSIGVCVWHGLADACTLAWFLATWSGFGGEGNGGDAVVHDCTAVFPPADLSVLGECMERPRAAVANTPGTRTKRFVFEGGKIAALKRGIEESSWRRQQRVAEPGLEISEKIPLRHFKMQQPTRVTAVAAVIWAARIKIARDNKKKKKKTRRDDVHIAAMTTNLRSRMNPGFSEHVMGNLVQIPVFAEWPLNDEAVENAAEHGGGSYYYGALAGKLRESVRNVTGESVRRAAVAGSGPSSFLGGLMRRFVEAHDGGNLLVISSWCRFPFYEVDFGLGKPGWICTFTMSHNLAVLMDAKDGEGIEAWVTLSADEMSEFENDDGIRQYATSSSNGVNAM</sequence>
<comment type="similarity">
    <text evidence="1">Belongs to the plant acyltransferase family.</text>
</comment>
<dbReference type="EMBL" id="OZ034814">
    <property type="protein sequence ID" value="CAL1362857.1"/>
    <property type="molecule type" value="Genomic_DNA"/>
</dbReference>
<accession>A0AAV2D2I8</accession>
<dbReference type="Gene3D" id="3.30.559.10">
    <property type="entry name" value="Chloramphenicol acetyltransferase-like domain"/>
    <property type="match status" value="2"/>
</dbReference>
<keyword evidence="3" id="KW-0012">Acyltransferase</keyword>
<evidence type="ECO:0000313" key="5">
    <source>
        <dbReference type="Proteomes" id="UP001497516"/>
    </source>
</evidence>
<evidence type="ECO:0000256" key="3">
    <source>
        <dbReference type="ARBA" id="ARBA00023315"/>
    </source>
</evidence>
<dbReference type="Proteomes" id="UP001497516">
    <property type="component" value="Chromosome 10"/>
</dbReference>
<gene>
    <name evidence="4" type="ORF">LTRI10_LOCUS9656</name>
</gene>
<dbReference type="PANTHER" id="PTHR31623">
    <property type="entry name" value="F21J9.9"/>
    <property type="match status" value="1"/>
</dbReference>
<evidence type="ECO:0000313" key="4">
    <source>
        <dbReference type="EMBL" id="CAL1362857.1"/>
    </source>
</evidence>
<reference evidence="4 5" key="1">
    <citation type="submission" date="2024-04" db="EMBL/GenBank/DDBJ databases">
        <authorList>
            <person name="Fracassetti M."/>
        </authorList>
    </citation>
    <scope>NUCLEOTIDE SEQUENCE [LARGE SCALE GENOMIC DNA]</scope>
</reference>
<protein>
    <submittedName>
        <fullName evidence="4">Uncharacterized protein</fullName>
    </submittedName>
</protein>
<dbReference type="InterPro" id="IPR023213">
    <property type="entry name" value="CAT-like_dom_sf"/>
</dbReference>